<dbReference type="InterPro" id="IPR001853">
    <property type="entry name" value="DSBA-like_thioredoxin_dom"/>
</dbReference>
<sequence length="223" mass="24356">MSKLARTLKVDITSDTVCPFCLLGIAQFESALAKWNAKHPDKEVKLDARLLPFQLRPQMPEEPQDLATWSAANFGGAPRAQAMRASLAQSYKQAGLDLSTSSKVSNTNSAHRLETLADTKGRATNYAVGKEIMRAYQLHGTAPNDPTMLARIGVEHGLFENEAKGLEWLKSDALNKETQRGYANARAEGITGVPFFVFDDKYASSGAVGEDAFYGVINQIMTQ</sequence>
<proteinExistence type="predicted"/>
<name>A0AA48L5S4_9TREE</name>
<dbReference type="Proteomes" id="UP001233271">
    <property type="component" value="Chromosome 5"/>
</dbReference>
<protein>
    <recommendedName>
        <fullName evidence="1">DSBA-like thioredoxin domain-containing protein</fullName>
    </recommendedName>
</protein>
<keyword evidence="3" id="KW-1185">Reference proteome</keyword>
<dbReference type="RefSeq" id="XP_060457759.1">
    <property type="nucleotide sequence ID" value="XM_060601247.1"/>
</dbReference>
<dbReference type="GeneID" id="85496364"/>
<dbReference type="PANTHER" id="PTHR13887">
    <property type="entry name" value="GLUTATHIONE S-TRANSFERASE KAPPA"/>
    <property type="match status" value="1"/>
</dbReference>
<dbReference type="Pfam" id="PF01323">
    <property type="entry name" value="DSBA"/>
    <property type="match status" value="1"/>
</dbReference>
<dbReference type="Gene3D" id="3.40.30.10">
    <property type="entry name" value="Glutaredoxin"/>
    <property type="match status" value="1"/>
</dbReference>
<dbReference type="KEGG" id="ccac:CcaHIS019_0501220"/>
<dbReference type="PANTHER" id="PTHR13887:SF41">
    <property type="entry name" value="THIOREDOXIN SUPERFAMILY PROTEIN"/>
    <property type="match status" value="1"/>
</dbReference>
<evidence type="ECO:0000313" key="2">
    <source>
        <dbReference type="EMBL" id="BEI92494.1"/>
    </source>
</evidence>
<organism evidence="2 3">
    <name type="scientific">Cutaneotrichosporon cavernicola</name>
    <dbReference type="NCBI Taxonomy" id="279322"/>
    <lineage>
        <taxon>Eukaryota</taxon>
        <taxon>Fungi</taxon>
        <taxon>Dikarya</taxon>
        <taxon>Basidiomycota</taxon>
        <taxon>Agaricomycotina</taxon>
        <taxon>Tremellomycetes</taxon>
        <taxon>Trichosporonales</taxon>
        <taxon>Trichosporonaceae</taxon>
        <taxon>Cutaneotrichosporon</taxon>
    </lineage>
</organism>
<reference evidence="2" key="1">
    <citation type="journal article" date="2023" name="BMC Genomics">
        <title>Chromosome-level genome assemblies of Cutaneotrichosporon spp. (Trichosporonales, Basidiomycota) reveal imbalanced evolution between nucleotide sequences and chromosome synteny.</title>
        <authorList>
            <person name="Kobayashi Y."/>
            <person name="Kayamori A."/>
            <person name="Aoki K."/>
            <person name="Shiwa Y."/>
            <person name="Matsutani M."/>
            <person name="Fujita N."/>
            <person name="Sugita T."/>
            <person name="Iwasaki W."/>
            <person name="Tanaka N."/>
            <person name="Takashima M."/>
        </authorList>
    </citation>
    <scope>NUCLEOTIDE SEQUENCE</scope>
    <source>
        <strain evidence="2">HIS019</strain>
    </source>
</reference>
<gene>
    <name evidence="2" type="ORF">CcaverHIS019_0501220</name>
</gene>
<dbReference type="CDD" id="cd03024">
    <property type="entry name" value="DsbA_FrnE"/>
    <property type="match status" value="1"/>
</dbReference>
<evidence type="ECO:0000313" key="3">
    <source>
        <dbReference type="Proteomes" id="UP001233271"/>
    </source>
</evidence>
<dbReference type="EMBL" id="AP028216">
    <property type="protein sequence ID" value="BEI92494.1"/>
    <property type="molecule type" value="Genomic_DNA"/>
</dbReference>
<dbReference type="SUPFAM" id="SSF52833">
    <property type="entry name" value="Thioredoxin-like"/>
    <property type="match status" value="1"/>
</dbReference>
<dbReference type="AlphaFoldDB" id="A0AA48L5S4"/>
<dbReference type="GO" id="GO:0016491">
    <property type="term" value="F:oxidoreductase activity"/>
    <property type="evidence" value="ECO:0007669"/>
    <property type="project" value="InterPro"/>
</dbReference>
<dbReference type="InterPro" id="IPR036249">
    <property type="entry name" value="Thioredoxin-like_sf"/>
</dbReference>
<feature type="domain" description="DSBA-like thioredoxin" evidence="1">
    <location>
        <begin position="10"/>
        <end position="213"/>
    </location>
</feature>
<evidence type="ECO:0000259" key="1">
    <source>
        <dbReference type="Pfam" id="PF01323"/>
    </source>
</evidence>
<accession>A0AA48L5S4</accession>